<feature type="chain" id="PRO_5015345581" description="Selenoprotein F" evidence="7">
    <location>
        <begin position="24"/>
        <end position="171"/>
    </location>
</feature>
<feature type="signal peptide" evidence="7">
    <location>
        <begin position="1"/>
        <end position="23"/>
    </location>
</feature>
<dbReference type="Gene3D" id="3.40.30.50">
    <property type="entry name" value="Sep15/SelM thioredoxin-like domain, active-site redox motif"/>
    <property type="match status" value="1"/>
</dbReference>
<proteinExistence type="inferred from homology"/>
<evidence type="ECO:0000256" key="7">
    <source>
        <dbReference type="SAM" id="SignalP"/>
    </source>
</evidence>
<comment type="subcellular location">
    <subcellularLocation>
        <location evidence="1">Endoplasmic reticulum lumen</location>
    </subcellularLocation>
</comment>
<keyword evidence="5" id="KW-0712">Selenocysteine</keyword>
<dbReference type="PANTHER" id="PTHR13077:SF6">
    <property type="entry name" value="SELENOPROTEIN F"/>
    <property type="match status" value="1"/>
</dbReference>
<keyword evidence="4" id="KW-0256">Endoplasmic reticulum</keyword>
<keyword evidence="3 7" id="KW-0732">Signal</keyword>
<evidence type="ECO:0000256" key="4">
    <source>
        <dbReference type="ARBA" id="ARBA00022824"/>
    </source>
</evidence>
<dbReference type="GO" id="GO:0016491">
    <property type="term" value="F:oxidoreductase activity"/>
    <property type="evidence" value="ECO:0007669"/>
    <property type="project" value="TreeGrafter"/>
</dbReference>
<evidence type="ECO:0000256" key="2">
    <source>
        <dbReference type="ARBA" id="ARBA00005742"/>
    </source>
</evidence>
<evidence type="ECO:0000256" key="5">
    <source>
        <dbReference type="ARBA" id="ARBA00022933"/>
    </source>
</evidence>
<evidence type="ECO:0000313" key="10">
    <source>
        <dbReference type="Proteomes" id="UP000241890"/>
    </source>
</evidence>
<dbReference type="InterPro" id="IPR014912">
    <property type="entry name" value="Sep15_SelM_dom"/>
</dbReference>
<evidence type="ECO:0000256" key="3">
    <source>
        <dbReference type="ARBA" id="ARBA00022729"/>
    </source>
</evidence>
<comment type="similarity">
    <text evidence="2">Belongs to the selenoprotein M/F family.</text>
</comment>
<dbReference type="InterPro" id="IPR038219">
    <property type="entry name" value="Sep15/SelM_sf"/>
</dbReference>
<reference evidence="9 10" key="1">
    <citation type="submission" date="2017-12" db="EMBL/GenBank/DDBJ databases">
        <title>Sequencing, de novo assembly and annotation of complete genome of a new Thraustochytrid species, strain FCC1311.</title>
        <authorList>
            <person name="Sedici K."/>
            <person name="Godart F."/>
            <person name="Aiese Cigliano R."/>
            <person name="Sanseverino W."/>
            <person name="Barakat M."/>
            <person name="Ortet P."/>
            <person name="Marechal E."/>
            <person name="Cagnac O."/>
            <person name="Amato A."/>
        </authorList>
    </citation>
    <scope>NUCLEOTIDE SEQUENCE [LARGE SCALE GENOMIC DNA]</scope>
</reference>
<dbReference type="OrthoDB" id="1910009at2759"/>
<comment type="caution">
    <text evidence="9">The sequence shown here is derived from an EMBL/GenBank/DDBJ whole genome shotgun (WGS) entry which is preliminary data.</text>
</comment>
<dbReference type="Proteomes" id="UP000241890">
    <property type="component" value="Unassembled WGS sequence"/>
</dbReference>
<dbReference type="InterPro" id="IPR036249">
    <property type="entry name" value="Thioredoxin-like_sf"/>
</dbReference>
<evidence type="ECO:0000313" key="9">
    <source>
        <dbReference type="EMBL" id="GBG29431.1"/>
    </source>
</evidence>
<dbReference type="InParanoid" id="A0A2R5GMA9"/>
<protein>
    <recommendedName>
        <fullName evidence="6">Selenoprotein F</fullName>
    </recommendedName>
</protein>
<evidence type="ECO:0000256" key="6">
    <source>
        <dbReference type="ARBA" id="ARBA00040775"/>
    </source>
</evidence>
<dbReference type="SUPFAM" id="SSF52833">
    <property type="entry name" value="Thioredoxin-like"/>
    <property type="match status" value="1"/>
</dbReference>
<evidence type="ECO:0000259" key="8">
    <source>
        <dbReference type="Pfam" id="PF08806"/>
    </source>
</evidence>
<dbReference type="InterPro" id="IPR039992">
    <property type="entry name" value="Sep15_SelM"/>
</dbReference>
<organism evidence="9 10">
    <name type="scientific">Hondaea fermentalgiana</name>
    <dbReference type="NCBI Taxonomy" id="2315210"/>
    <lineage>
        <taxon>Eukaryota</taxon>
        <taxon>Sar</taxon>
        <taxon>Stramenopiles</taxon>
        <taxon>Bigyra</taxon>
        <taxon>Labyrinthulomycetes</taxon>
        <taxon>Thraustochytrida</taxon>
        <taxon>Thraustochytriidae</taxon>
        <taxon>Hondaea</taxon>
    </lineage>
</organism>
<keyword evidence="10" id="KW-1185">Reference proteome</keyword>
<sequence>MRAFGRAAIVAALAAAAVGLVHAEADASLCAEAGFDVGDLHCATCVRLAEAVGDDDTAAKVVEDCKRCCTDASTADEDDDAAHADGAQAIASAELLVDRFRIAGFPAVADFINKKSARFGDALMVTDRFARWPELILRNADGDAVRRIDVRGWDADQMEDFLAHKLSAVSA</sequence>
<dbReference type="EMBL" id="BEYU01000057">
    <property type="protein sequence ID" value="GBG29431.1"/>
    <property type="molecule type" value="Genomic_DNA"/>
</dbReference>
<dbReference type="PANTHER" id="PTHR13077">
    <property type="entry name" value="SELENOPROTEIN F"/>
    <property type="match status" value="1"/>
</dbReference>
<gene>
    <name evidence="9" type="ORF">FCC1311_056522</name>
</gene>
<feature type="domain" description="Selenoprotein F/M" evidence="8">
    <location>
        <begin position="101"/>
        <end position="166"/>
    </location>
</feature>
<dbReference type="GO" id="GO:0005788">
    <property type="term" value="C:endoplasmic reticulum lumen"/>
    <property type="evidence" value="ECO:0007669"/>
    <property type="project" value="UniProtKB-SubCell"/>
</dbReference>
<dbReference type="Pfam" id="PF08806">
    <property type="entry name" value="Sep15_SelM"/>
    <property type="match status" value="1"/>
</dbReference>
<evidence type="ECO:0000256" key="1">
    <source>
        <dbReference type="ARBA" id="ARBA00004319"/>
    </source>
</evidence>
<accession>A0A2R5GMA9</accession>
<name>A0A2R5GMA9_9STRA</name>
<dbReference type="AlphaFoldDB" id="A0A2R5GMA9"/>